<dbReference type="SUPFAM" id="SSF49785">
    <property type="entry name" value="Galactose-binding domain-like"/>
    <property type="match status" value="1"/>
</dbReference>
<dbReference type="EMBL" id="UGUS01000002">
    <property type="protein sequence ID" value="SUD30279.1"/>
    <property type="molecule type" value="Genomic_DNA"/>
</dbReference>
<name>A0A379IBU1_PSEFL</name>
<dbReference type="Gene3D" id="2.60.120.260">
    <property type="entry name" value="Galactose-binding domain-like"/>
    <property type="match status" value="1"/>
</dbReference>
<gene>
    <name evidence="1" type="ORF">NCTC10392_02191</name>
</gene>
<dbReference type="RefSeq" id="WP_038447648.1">
    <property type="nucleotide sequence ID" value="NZ_CP008896.1"/>
</dbReference>
<sequence>MAKQTSPRTSAAPEVSDVPSAELPYPQIQYAENNNVLDPIKAIKGTHATITVANMQAAPVTLYWAIKDQALPAFEPIVVPGSTSGRIEIAIPWQWVSTCIGHTVLVKYSATVNGRLQESLVLELEIQQIREENLRESLPVFLHSRLEWSTWWLNMYEFQGDETIRIKAWPMIQAGQRLFVTVAGNQHQVPYRFIWVSFDHVVTAAQAHVDHVFEFWLARGWMSRLDDYSALTIHMGVIWDGTAPVLPAPDDPVHENPLPINAQDFHLRTTTLLRVDPALDLPPPHLKESVDCDGDGWVVNPINTVDGGHIVITYEGIDAGDIVCPTFVGTPGAGSPPLECRTVQPDETSLKFPVASSAFSANFGQTVTLTYTVSHSGTGPWQSPPRQVNVLDITGLPTPEVEQATGQTLDLNTFSGDATATVEPWPYMALGQFCWLWVTGEREDGSAYRFQVLEGEPVSAEWLASGVNTPLARNELQRLADCSTFKVHFAVNFNGQMDKASAKEFPVLTLDIVQEDLVLMAPTVREAVGSQLTVYNGREGVTVRVAYDLINPSHAISVCWKRADGTCLPLMSKPGSSDPKYVDFQISREAVIYGIGKTITINYTVTSACKRATSADLNLAISVPVRLPTPVVPQATNNILDLRTFAGNADITVEQWWFILPDQKVWLRGAGTKKDGSAYLLNVYLGKAVTAAEVSAGLKEVLKRNELESLKNLSSLTFTCKVTPDGSTHESDSVVFPILPLTVRLPFDDLTTFDNENWNGWQKGPAAADPKDLVIKHEEGNWFLYNWTYTDNSAGVFLFRNYSGLEINRNYEFSISIRRVNNSPSVPEVSMLAAGKTVVARTPIPGQEWRTLLGVFTATATTMSLELYNHIATGIGNDYAVDNIRVREL</sequence>
<organism evidence="1 2">
    <name type="scientific">Pseudomonas fluorescens</name>
    <dbReference type="NCBI Taxonomy" id="294"/>
    <lineage>
        <taxon>Bacteria</taxon>
        <taxon>Pseudomonadati</taxon>
        <taxon>Pseudomonadota</taxon>
        <taxon>Gammaproteobacteria</taxon>
        <taxon>Pseudomonadales</taxon>
        <taxon>Pseudomonadaceae</taxon>
        <taxon>Pseudomonas</taxon>
    </lineage>
</organism>
<proteinExistence type="predicted"/>
<dbReference type="AlphaFoldDB" id="A0A379IBU1"/>
<evidence type="ECO:0000313" key="2">
    <source>
        <dbReference type="Proteomes" id="UP000255125"/>
    </source>
</evidence>
<evidence type="ECO:0000313" key="1">
    <source>
        <dbReference type="EMBL" id="SUD30279.1"/>
    </source>
</evidence>
<protein>
    <submittedName>
        <fullName evidence="1">Uncharacterized protein</fullName>
    </submittedName>
</protein>
<dbReference type="KEGG" id="pfn:HZ99_27720"/>
<dbReference type="InterPro" id="IPR008979">
    <property type="entry name" value="Galactose-bd-like_sf"/>
</dbReference>
<dbReference type="Proteomes" id="UP000255125">
    <property type="component" value="Unassembled WGS sequence"/>
</dbReference>
<reference evidence="1 2" key="1">
    <citation type="submission" date="2018-06" db="EMBL/GenBank/DDBJ databases">
        <authorList>
            <consortium name="Pathogen Informatics"/>
            <person name="Doyle S."/>
        </authorList>
    </citation>
    <scope>NUCLEOTIDE SEQUENCE [LARGE SCALE GENOMIC DNA]</scope>
    <source>
        <strain evidence="1 2">NCTC10392</strain>
    </source>
</reference>
<dbReference type="OrthoDB" id="7025024at2"/>
<accession>A0A379IBU1</accession>